<organism evidence="1 2">
    <name type="scientific">Pseudonocardia kongjuensis</name>
    <dbReference type="NCBI Taxonomy" id="102227"/>
    <lineage>
        <taxon>Bacteria</taxon>
        <taxon>Bacillati</taxon>
        <taxon>Actinomycetota</taxon>
        <taxon>Actinomycetes</taxon>
        <taxon>Pseudonocardiales</taxon>
        <taxon>Pseudonocardiaceae</taxon>
        <taxon>Pseudonocardia</taxon>
    </lineage>
</organism>
<keyword evidence="2" id="KW-1185">Reference proteome</keyword>
<comment type="caution">
    <text evidence="1">The sequence shown here is derived from an EMBL/GenBank/DDBJ whole genome shotgun (WGS) entry which is preliminary data.</text>
</comment>
<evidence type="ECO:0008006" key="3">
    <source>
        <dbReference type="Google" id="ProtNLM"/>
    </source>
</evidence>
<dbReference type="RefSeq" id="WP_344019559.1">
    <property type="nucleotide sequence ID" value="NZ_BAAAJK010000005.1"/>
</dbReference>
<evidence type="ECO:0000313" key="1">
    <source>
        <dbReference type="EMBL" id="GAA1383869.1"/>
    </source>
</evidence>
<proteinExistence type="predicted"/>
<evidence type="ECO:0000313" key="2">
    <source>
        <dbReference type="Proteomes" id="UP001501414"/>
    </source>
</evidence>
<dbReference type="Proteomes" id="UP001501414">
    <property type="component" value="Unassembled WGS sequence"/>
</dbReference>
<name>A0ABP4IBM9_9PSEU</name>
<sequence length="317" mass="34926">MNEKICANCGISLGVSVKKKGGVRAVAWMNHCDECADNIATQMVIVEKLPTIQIWQCVECGLTRTCRRGWSTRCHACLDDRTNLAALDLDGLATAFEADFPEYVPDAKRWVDADVLDDADVHEYLSAAAYEEELEFRTHPGWTVIAGDVKGLPYQRWGTESHGFWGVHDKCGTVQNLSVRECQNCDPEPGSRTHRARKDDPHLLYLVRNDGRLKVGHGDRNRIITHTRGGAAIVSVRRATFAETTAAEREILRRHSKVISKGHGDLPKSFGSGTEVLPGNTDIDLSEFLPDAEDVTTYYALHALGIEVAPDTNGAAS</sequence>
<protein>
    <recommendedName>
        <fullName evidence="3">GIY-YIG nuclease family protein</fullName>
    </recommendedName>
</protein>
<gene>
    <name evidence="1" type="ORF">GCM10009613_13860</name>
</gene>
<accession>A0ABP4IBM9</accession>
<reference evidence="2" key="1">
    <citation type="journal article" date="2019" name="Int. J. Syst. Evol. Microbiol.">
        <title>The Global Catalogue of Microorganisms (GCM) 10K type strain sequencing project: providing services to taxonomists for standard genome sequencing and annotation.</title>
        <authorList>
            <consortium name="The Broad Institute Genomics Platform"/>
            <consortium name="The Broad Institute Genome Sequencing Center for Infectious Disease"/>
            <person name="Wu L."/>
            <person name="Ma J."/>
        </authorList>
    </citation>
    <scope>NUCLEOTIDE SEQUENCE [LARGE SCALE GENOMIC DNA]</scope>
    <source>
        <strain evidence="2">JCM 11896</strain>
    </source>
</reference>
<dbReference type="EMBL" id="BAAAJK010000005">
    <property type="protein sequence ID" value="GAA1383869.1"/>
    <property type="molecule type" value="Genomic_DNA"/>
</dbReference>